<sequence>MNIKKILVLFVVLIAVVSCLNVASAGIFDFLGGQPAEVTNQTYKFDGFTLDFDSNATMTNFNTSSNGIDTTSYIISTKNSSFVVDVSTGSQMVSSGSEYAKNWVNDNGATLGGTYGNWTIIDLNTATSNNENLTGYILTQIDGGKLIEIQGDNLDVLKKVSDTYKKA</sequence>
<evidence type="ECO:0000313" key="2">
    <source>
        <dbReference type="Proteomes" id="UP000713479"/>
    </source>
</evidence>
<dbReference type="EMBL" id="SUTF01000007">
    <property type="protein sequence ID" value="MBE6510978.1"/>
    <property type="molecule type" value="Genomic_DNA"/>
</dbReference>
<dbReference type="PROSITE" id="PS51257">
    <property type="entry name" value="PROKAR_LIPOPROTEIN"/>
    <property type="match status" value="1"/>
</dbReference>
<evidence type="ECO:0000313" key="1">
    <source>
        <dbReference type="EMBL" id="MBE6510978.1"/>
    </source>
</evidence>
<accession>A0A8T3VRD7</accession>
<protein>
    <submittedName>
        <fullName evidence="1">Uncharacterized protein</fullName>
    </submittedName>
</protein>
<name>A0A8T3VRD7_9EURY</name>
<dbReference type="AlphaFoldDB" id="A0A8T3VRD7"/>
<dbReference type="Proteomes" id="UP000713479">
    <property type="component" value="Unassembled WGS sequence"/>
</dbReference>
<organism evidence="1 2">
    <name type="scientific">Methanobrevibacter millerae</name>
    <dbReference type="NCBI Taxonomy" id="230361"/>
    <lineage>
        <taxon>Archaea</taxon>
        <taxon>Methanobacteriati</taxon>
        <taxon>Methanobacteriota</taxon>
        <taxon>Methanomada group</taxon>
        <taxon>Methanobacteria</taxon>
        <taxon>Methanobacteriales</taxon>
        <taxon>Methanobacteriaceae</taxon>
        <taxon>Methanobrevibacter</taxon>
    </lineage>
</organism>
<reference evidence="1" key="1">
    <citation type="submission" date="2019-04" db="EMBL/GenBank/DDBJ databases">
        <title>Evolution of Biomass-Degrading Anaerobic Consortia Revealed by Metagenomics.</title>
        <authorList>
            <person name="Peng X."/>
        </authorList>
    </citation>
    <scope>NUCLEOTIDE SEQUENCE</scope>
    <source>
        <strain evidence="1">SIG13</strain>
    </source>
</reference>
<gene>
    <name evidence="1" type="ORF">E7Z74_06900</name>
</gene>
<comment type="caution">
    <text evidence="1">The sequence shown here is derived from an EMBL/GenBank/DDBJ whole genome shotgun (WGS) entry which is preliminary data.</text>
</comment>
<proteinExistence type="predicted"/>